<accession>A0A7Y8Y1N6</accession>
<evidence type="ECO:0000259" key="1">
    <source>
        <dbReference type="Pfam" id="PF24793"/>
    </source>
</evidence>
<comment type="caution">
    <text evidence="2">The sequence shown here is derived from an EMBL/GenBank/DDBJ whole genome shotgun (WGS) entry which is preliminary data.</text>
</comment>
<dbReference type="Gene3D" id="2.115.10.20">
    <property type="entry name" value="Glycosyl hydrolase domain, family 43"/>
    <property type="match status" value="1"/>
</dbReference>
<dbReference type="RefSeq" id="WP_176005741.1">
    <property type="nucleotide sequence ID" value="NZ_JABWMI010000010.1"/>
</dbReference>
<dbReference type="Pfam" id="PF24793">
    <property type="entry name" value="GINT1_N"/>
    <property type="match status" value="1"/>
</dbReference>
<dbReference type="PANTHER" id="PTHR48261">
    <property type="entry name" value="ACETYLGLUCOSAMINYLTRANSFERASE"/>
    <property type="match status" value="1"/>
</dbReference>
<sequence length="329" mass="37636">MRKYRKLLFILCILGIIALVYIHSRTPFWLEEGGDWSVGHGLSSESLPTVVPNPSKLITPKDLQKTDKNSKFLADPFFIKEKDSFYIFIEHRHFEPFKANLAVLGSADGEHYQFKGTVLDEPFHLSYPQVFKHKGKFYMVPESAAAEKILLYSTDKFPYGWKVIDTLFAGGRLKDPSIYVSDSLNIMVASDDNLNMFLFKADSLRGQWKKVKRILRGSEARAGGRIFENKGDLILPVQDCARGYGSALSLYKFDFSGKSPELVKLTDDYLKAQPHIPELAYGMHQFDIQKTDKGYYYVYDGNDVLKGRAKQSVYYALKLTFNDLLNVFR</sequence>
<dbReference type="SUPFAM" id="SSF75005">
    <property type="entry name" value="Arabinanase/levansucrase/invertase"/>
    <property type="match status" value="1"/>
</dbReference>
<dbReference type="AlphaFoldDB" id="A0A7Y8Y1N6"/>
<evidence type="ECO:0000313" key="3">
    <source>
        <dbReference type="Proteomes" id="UP000535020"/>
    </source>
</evidence>
<gene>
    <name evidence="2" type="ORF">HZF10_08360</name>
</gene>
<dbReference type="GO" id="GO:0016757">
    <property type="term" value="F:glycosyltransferase activity"/>
    <property type="evidence" value="ECO:0007669"/>
    <property type="project" value="InterPro"/>
</dbReference>
<dbReference type="InterPro" id="IPR004263">
    <property type="entry name" value="Exostosin"/>
</dbReference>
<reference evidence="2 3" key="1">
    <citation type="submission" date="2020-07" db="EMBL/GenBank/DDBJ databases">
        <authorList>
            <person name="Sun Q."/>
        </authorList>
    </citation>
    <scope>NUCLEOTIDE SEQUENCE [LARGE SCALE GENOMIC DNA]</scope>
    <source>
        <strain evidence="2 3">MAH-1</strain>
    </source>
</reference>
<name>A0A7Y8Y1N6_9FLAO</name>
<evidence type="ECO:0000313" key="2">
    <source>
        <dbReference type="EMBL" id="NYA70928.1"/>
    </source>
</evidence>
<dbReference type="Proteomes" id="UP000535020">
    <property type="component" value="Unassembled WGS sequence"/>
</dbReference>
<proteinExistence type="predicted"/>
<protein>
    <recommendedName>
        <fullName evidence="1">Glucosamine inositolphosphorylceramide transferase 1 N-terminal domain-containing protein</fullName>
    </recommendedName>
</protein>
<organism evidence="2 3">
    <name type="scientific">Flavobacterium agri</name>
    <dbReference type="NCBI Taxonomy" id="2743471"/>
    <lineage>
        <taxon>Bacteria</taxon>
        <taxon>Pseudomonadati</taxon>
        <taxon>Bacteroidota</taxon>
        <taxon>Flavobacteriia</taxon>
        <taxon>Flavobacteriales</taxon>
        <taxon>Flavobacteriaceae</taxon>
        <taxon>Flavobacterium</taxon>
    </lineage>
</organism>
<keyword evidence="3" id="KW-1185">Reference proteome</keyword>
<dbReference type="InterPro" id="IPR023296">
    <property type="entry name" value="Glyco_hydro_beta-prop_sf"/>
</dbReference>
<dbReference type="EMBL" id="JACBJI010000003">
    <property type="protein sequence ID" value="NYA70928.1"/>
    <property type="molecule type" value="Genomic_DNA"/>
</dbReference>
<feature type="domain" description="Glucosamine inositolphosphorylceramide transferase 1 N-terminal" evidence="1">
    <location>
        <begin position="51"/>
        <end position="255"/>
    </location>
</feature>
<dbReference type="PANTHER" id="PTHR48261:SF2">
    <property type="entry name" value="ACETYLGLUCOSAMINYLTRANSFERASE"/>
    <property type="match status" value="1"/>
</dbReference>
<dbReference type="InterPro" id="IPR056442">
    <property type="entry name" value="GINT1_N"/>
</dbReference>